<dbReference type="AlphaFoldDB" id="A0ABD0XWW4"/>
<reference evidence="1 2" key="1">
    <citation type="submission" date="2024-06" db="EMBL/GenBank/DDBJ databases">
        <authorList>
            <person name="Pan Q."/>
            <person name="Wen M."/>
            <person name="Jouanno E."/>
            <person name="Zahm M."/>
            <person name="Klopp C."/>
            <person name="Cabau C."/>
            <person name="Louis A."/>
            <person name="Berthelot C."/>
            <person name="Parey E."/>
            <person name="Roest Crollius H."/>
            <person name="Montfort J."/>
            <person name="Robinson-Rechavi M."/>
            <person name="Bouchez O."/>
            <person name="Lampietro C."/>
            <person name="Lopez Roques C."/>
            <person name="Donnadieu C."/>
            <person name="Postlethwait J."/>
            <person name="Bobe J."/>
            <person name="Verreycken H."/>
            <person name="Guiguen Y."/>
        </authorList>
    </citation>
    <scope>NUCLEOTIDE SEQUENCE [LARGE SCALE GENOMIC DNA]</scope>
    <source>
        <strain evidence="1">Up_M1</strain>
        <tissue evidence="1">Testis</tissue>
    </source>
</reference>
<sequence>MFSTVYITSPAQPLYIKPPPVPVVCSSPASMVAETCVPGGVQTEEDGWLVKQMAQLEKCRMDLQAGAGYWRRV</sequence>
<protein>
    <submittedName>
        <fullName evidence="1">Uncharacterized protein</fullName>
    </submittedName>
</protein>
<gene>
    <name evidence="1" type="ORF">UPYG_G00089230</name>
</gene>
<comment type="caution">
    <text evidence="1">The sequence shown here is derived from an EMBL/GenBank/DDBJ whole genome shotgun (WGS) entry which is preliminary data.</text>
</comment>
<name>A0ABD0XWW4_UMBPY</name>
<dbReference type="Proteomes" id="UP001557470">
    <property type="component" value="Unassembled WGS sequence"/>
</dbReference>
<proteinExistence type="predicted"/>
<accession>A0ABD0XWW4</accession>
<evidence type="ECO:0000313" key="2">
    <source>
        <dbReference type="Proteomes" id="UP001557470"/>
    </source>
</evidence>
<keyword evidence="2" id="KW-1185">Reference proteome</keyword>
<dbReference type="EMBL" id="JAGEUA010000002">
    <property type="protein sequence ID" value="KAL1007625.1"/>
    <property type="molecule type" value="Genomic_DNA"/>
</dbReference>
<evidence type="ECO:0000313" key="1">
    <source>
        <dbReference type="EMBL" id="KAL1007625.1"/>
    </source>
</evidence>
<organism evidence="1 2">
    <name type="scientific">Umbra pygmaea</name>
    <name type="common">Eastern mudminnow</name>
    <dbReference type="NCBI Taxonomy" id="75934"/>
    <lineage>
        <taxon>Eukaryota</taxon>
        <taxon>Metazoa</taxon>
        <taxon>Chordata</taxon>
        <taxon>Craniata</taxon>
        <taxon>Vertebrata</taxon>
        <taxon>Euteleostomi</taxon>
        <taxon>Actinopterygii</taxon>
        <taxon>Neopterygii</taxon>
        <taxon>Teleostei</taxon>
        <taxon>Protacanthopterygii</taxon>
        <taxon>Esociformes</taxon>
        <taxon>Umbridae</taxon>
        <taxon>Umbra</taxon>
    </lineage>
</organism>